<keyword evidence="1" id="KW-0175">Coiled coil</keyword>
<dbReference type="GO" id="GO:0006302">
    <property type="term" value="P:double-strand break repair"/>
    <property type="evidence" value="ECO:0007669"/>
    <property type="project" value="InterPro"/>
</dbReference>
<evidence type="ECO:0000259" key="2">
    <source>
        <dbReference type="Pfam" id="PF13476"/>
    </source>
</evidence>
<evidence type="ECO:0000313" key="4">
    <source>
        <dbReference type="Proteomes" id="UP000184038"/>
    </source>
</evidence>
<feature type="coiled-coil region" evidence="1">
    <location>
        <begin position="378"/>
        <end position="419"/>
    </location>
</feature>
<name>A0A1M7N6V9_9FIRM</name>
<evidence type="ECO:0000313" key="3">
    <source>
        <dbReference type="EMBL" id="SHM99203.1"/>
    </source>
</evidence>
<evidence type="ECO:0000256" key="1">
    <source>
        <dbReference type="SAM" id="Coils"/>
    </source>
</evidence>
<feature type="coiled-coil region" evidence="1">
    <location>
        <begin position="247"/>
        <end position="286"/>
    </location>
</feature>
<dbReference type="InterPro" id="IPR027417">
    <property type="entry name" value="P-loop_NTPase"/>
</dbReference>
<dbReference type="SUPFAM" id="SSF52540">
    <property type="entry name" value="P-loop containing nucleoside triphosphate hydrolases"/>
    <property type="match status" value="2"/>
</dbReference>
<feature type="domain" description="Rad50/SbcC-type AAA" evidence="2">
    <location>
        <begin position="11"/>
        <end position="287"/>
    </location>
</feature>
<dbReference type="RefSeq" id="WP_073291184.1">
    <property type="nucleotide sequence ID" value="NZ_FRCP01000025.1"/>
</dbReference>
<dbReference type="Gene3D" id="3.40.50.300">
    <property type="entry name" value="P-loop containing nucleotide triphosphate hydrolases"/>
    <property type="match status" value="2"/>
</dbReference>
<dbReference type="EMBL" id="FRCP01000025">
    <property type="protein sequence ID" value="SHM99203.1"/>
    <property type="molecule type" value="Genomic_DNA"/>
</dbReference>
<dbReference type="AlphaFoldDB" id="A0A1M7N6V9"/>
<dbReference type="InterPro" id="IPR038729">
    <property type="entry name" value="Rad50/SbcC_AAA"/>
</dbReference>
<accession>A0A1M7N6V9</accession>
<proteinExistence type="predicted"/>
<gene>
    <name evidence="3" type="ORF">SAMN02746066_04266</name>
</gene>
<organism evidence="3 4">
    <name type="scientific">Anaerosporobacter mobilis DSM 15930</name>
    <dbReference type="NCBI Taxonomy" id="1120996"/>
    <lineage>
        <taxon>Bacteria</taxon>
        <taxon>Bacillati</taxon>
        <taxon>Bacillota</taxon>
        <taxon>Clostridia</taxon>
        <taxon>Lachnospirales</taxon>
        <taxon>Lachnospiraceae</taxon>
        <taxon>Anaerosporobacter</taxon>
    </lineage>
</organism>
<dbReference type="Pfam" id="PF13476">
    <property type="entry name" value="AAA_23"/>
    <property type="match status" value="1"/>
</dbReference>
<protein>
    <submittedName>
        <fullName evidence="3">AAA domain-containing protein</fullName>
    </submittedName>
</protein>
<keyword evidence="4" id="KW-1185">Reference proteome</keyword>
<reference evidence="3 4" key="1">
    <citation type="submission" date="2016-11" db="EMBL/GenBank/DDBJ databases">
        <authorList>
            <person name="Jaros S."/>
            <person name="Januszkiewicz K."/>
            <person name="Wedrychowicz H."/>
        </authorList>
    </citation>
    <scope>NUCLEOTIDE SEQUENCE [LARGE SCALE GENOMIC DNA]</scope>
    <source>
        <strain evidence="3 4">DSM 15930</strain>
    </source>
</reference>
<dbReference type="OrthoDB" id="9795626at2"/>
<sequence>MNKFYLPDIKKITIIDYSLYKCPFVIDFSSKLNIVFGTNGTGKSTLLMIILFSIIGPYRGGIKTKTRKEQRKDNRPIYGEGFFSERSTKNVNEAKVISEFTINEDSYIVQHSLQDGKLLAVTVNEKKLEGKIISYRTYETKFTRTREMGDNSNSELREYLIYSYQNSIKDSTHLPGGVNTLISMLLDVMFFDEGRKYTFWNADLQETIIGKYIVDEEYYEEYCEKKLDTKAYESAYKKKSETLNYMKTFFENEKKESDKSLKELDERKIRIELNSIERDIENLDKDILISKADYKQKNNRQLFLMQEIEKVHETIKKLDETWYNNLFPNEYNIYYKRFSKKMMEDECPLCGKTHKFNMKLEDCILCEENLEVKKSIDLVSVDIQRKNQQNELNNKTKEMDILKKQLSEIKKIVTTQKNELGRKYARKNELEVELNVDKNSLEDSDTRRLDKARQEKEIALSVLNQSKADEEEMRSKIESSFVQNFKEFSLAFSKYSKSFFGERHSVKLSLPFKDKENSSEDLMIKFELDGKERNESYMLSESQRIFTDLAFRFSVLTTFHNKSFFMCETPDSTLDMFHETNAVKTFEEYIEMGNRLILTANARKSNLIAKLYEKYSSEDINVVDLTQVSSLALDIKINFNDYLGGFN</sequence>
<dbReference type="Proteomes" id="UP000184038">
    <property type="component" value="Unassembled WGS sequence"/>
</dbReference>
<dbReference type="STRING" id="1120996.SAMN02746066_04266"/>
<dbReference type="GO" id="GO:0016887">
    <property type="term" value="F:ATP hydrolysis activity"/>
    <property type="evidence" value="ECO:0007669"/>
    <property type="project" value="InterPro"/>
</dbReference>